<proteinExistence type="predicted"/>
<protein>
    <submittedName>
        <fullName evidence="3">Uncharacterized protein LOC111817787</fullName>
    </submittedName>
</protein>
<dbReference type="PANTHER" id="PTHR21683:SF18">
    <property type="entry name" value="COILED-COIL DOMAIN-CONTAINING PROTEIN 42 HOMOLOG"/>
    <property type="match status" value="1"/>
</dbReference>
<dbReference type="InParanoid" id="A0A6P6ESW1"/>
<keyword evidence="2" id="KW-1185">Reference proteome</keyword>
<evidence type="ECO:0000313" key="2">
    <source>
        <dbReference type="Proteomes" id="UP000515203"/>
    </source>
</evidence>
<accession>A0A6P6ESW1</accession>
<dbReference type="PANTHER" id="PTHR21683">
    <property type="entry name" value="COILED-COIL DOMAIN-CONTAINING PROTEIN 42 LIKE-2-LIKE-RELATED"/>
    <property type="match status" value="1"/>
</dbReference>
<dbReference type="GeneID" id="111817787"/>
<dbReference type="Gene3D" id="1.20.58.60">
    <property type="match status" value="1"/>
</dbReference>
<feature type="compositionally biased region" description="Low complexity" evidence="1">
    <location>
        <begin position="295"/>
        <end position="307"/>
    </location>
</feature>
<evidence type="ECO:0000256" key="1">
    <source>
        <dbReference type="SAM" id="MobiDB-lite"/>
    </source>
</evidence>
<sequence length="307" mass="34852">MILRGFREEAASAFVLFRPPPPAWCTHLPCGLGLLIMDTNQRAGQNDRDDKDRDLKTLLHQLCQLQAKQRKLERELQRHKPFVDYLMKVLERIPKGCSDVEKPKAAQLEALVQRYGKLLAASQDVQQYLDAFSQMSRTMHAALESLEDSHRALVPSLKMRLCQLQKKCHHKHQEQWRQIERGVAHQNSLGIDAHCHVGGNNGQLLSYMQGAINNMAQQCCPPARGNPTSMSLFSKLDLIQAFILDKMETMRMISLLTKPRVCWAGDSLRDRSLRREPRPVRKGPRSQAVSPKTPFPSSQPSKCSSLS</sequence>
<gene>
    <name evidence="3" type="primary">LOC111817787</name>
</gene>
<dbReference type="RefSeq" id="XP_023575399.1">
    <property type="nucleotide sequence ID" value="XM_023719631.1"/>
</dbReference>
<organism evidence="2 3">
    <name type="scientific">Octodon degus</name>
    <name type="common">Degu</name>
    <name type="synonym">Sciurus degus</name>
    <dbReference type="NCBI Taxonomy" id="10160"/>
    <lineage>
        <taxon>Eukaryota</taxon>
        <taxon>Metazoa</taxon>
        <taxon>Chordata</taxon>
        <taxon>Craniata</taxon>
        <taxon>Vertebrata</taxon>
        <taxon>Euteleostomi</taxon>
        <taxon>Mammalia</taxon>
        <taxon>Eutheria</taxon>
        <taxon>Euarchontoglires</taxon>
        <taxon>Glires</taxon>
        <taxon>Rodentia</taxon>
        <taxon>Hystricomorpha</taxon>
        <taxon>Octodontidae</taxon>
        <taxon>Octodon</taxon>
    </lineage>
</organism>
<name>A0A6P6ESW1_OCTDE</name>
<dbReference type="Proteomes" id="UP000515203">
    <property type="component" value="Unplaced"/>
</dbReference>
<dbReference type="SUPFAM" id="SSF46966">
    <property type="entry name" value="Spectrin repeat"/>
    <property type="match status" value="1"/>
</dbReference>
<dbReference type="AlphaFoldDB" id="A0A6P6ESW1"/>
<reference evidence="3" key="1">
    <citation type="submission" date="2025-08" db="UniProtKB">
        <authorList>
            <consortium name="RefSeq"/>
        </authorList>
    </citation>
    <scope>IDENTIFICATION</scope>
</reference>
<feature type="region of interest" description="Disordered" evidence="1">
    <location>
        <begin position="272"/>
        <end position="307"/>
    </location>
</feature>
<dbReference type="InterPro" id="IPR051147">
    <property type="entry name" value="CFAP_domain-containing"/>
</dbReference>
<evidence type="ECO:0000313" key="3">
    <source>
        <dbReference type="RefSeq" id="XP_023575399.1"/>
    </source>
</evidence>
<dbReference type="OrthoDB" id="2134857at2759"/>